<dbReference type="InterPro" id="IPR003593">
    <property type="entry name" value="AAA+_ATPase"/>
</dbReference>
<comment type="function">
    <text evidence="6">Part of the ABC transporter complex HmuTUV involved in hemin import. Responsible for energy coupling to the transport system.</text>
</comment>
<keyword evidence="3" id="KW-0547">Nucleotide-binding</keyword>
<evidence type="ECO:0000256" key="6">
    <source>
        <dbReference type="ARBA" id="ARBA00037066"/>
    </source>
</evidence>
<dbReference type="PANTHER" id="PTHR42794">
    <property type="entry name" value="HEMIN IMPORT ATP-BINDING PROTEIN HMUV"/>
    <property type="match status" value="1"/>
</dbReference>
<reference evidence="8 9" key="1">
    <citation type="submission" date="2020-03" db="EMBL/GenBank/DDBJ databases">
        <title>Genomic Encyclopedia of Type Strains, Phase IV (KMG-IV): sequencing the most valuable type-strain genomes for metagenomic binning, comparative biology and taxonomic classification.</title>
        <authorList>
            <person name="Goeker M."/>
        </authorList>
    </citation>
    <scope>NUCLEOTIDE SEQUENCE [LARGE SCALE GENOMIC DNA]</scope>
    <source>
        <strain evidence="8 9">DSM 103870</strain>
    </source>
</reference>
<dbReference type="RefSeq" id="WP_166956161.1">
    <property type="nucleotide sequence ID" value="NZ_JAASQI010000013.1"/>
</dbReference>
<feature type="domain" description="ABC transporter" evidence="7">
    <location>
        <begin position="9"/>
        <end position="248"/>
    </location>
</feature>
<dbReference type="SUPFAM" id="SSF52540">
    <property type="entry name" value="P-loop containing nucleoside triphosphate hydrolases"/>
    <property type="match status" value="1"/>
</dbReference>
<evidence type="ECO:0000313" key="8">
    <source>
        <dbReference type="EMBL" id="NIJ60119.1"/>
    </source>
</evidence>
<accession>A0ABX0V6L2</accession>
<proteinExistence type="inferred from homology"/>
<dbReference type="Proteomes" id="UP001429580">
    <property type="component" value="Unassembled WGS sequence"/>
</dbReference>
<dbReference type="InterPro" id="IPR027417">
    <property type="entry name" value="P-loop_NTPase"/>
</dbReference>
<dbReference type="EMBL" id="JAASQI010000013">
    <property type="protein sequence ID" value="NIJ60119.1"/>
    <property type="molecule type" value="Genomic_DNA"/>
</dbReference>
<dbReference type="PANTHER" id="PTHR42794:SF1">
    <property type="entry name" value="HEMIN IMPORT ATP-BINDING PROTEIN HMUV"/>
    <property type="match status" value="1"/>
</dbReference>
<evidence type="ECO:0000313" key="9">
    <source>
        <dbReference type="Proteomes" id="UP001429580"/>
    </source>
</evidence>
<sequence>MEPAGKNELIISDVTLGYGRVPVIRHFSLPPLRRGSLTALIGPNAAGKSTLLRGLAGLGDITGSVRLDGQELVGRPRAERAARLGYMPQTLPSGIGLSVLETVVGALRASPPANTRTESPSAAPIQRAYEALAEIGIAELANRSLSALSGGQRQMASLAQVVVRRPEVLLLDEPTSALDLRYQALVMKQAVRLARQHGMIVLIVLHDIALAAQYADQIAILHQGALHDFGTPANVVTSAMLAAVYEVEARVEHCTKGTLQIIVDQAE</sequence>
<keyword evidence="4 8" id="KW-0067">ATP-binding</keyword>
<protein>
    <submittedName>
        <fullName evidence="8">Iron complex transport system ATP-binding protein</fullName>
    </submittedName>
</protein>
<keyword evidence="5" id="KW-1278">Translocase</keyword>
<dbReference type="CDD" id="cd03214">
    <property type="entry name" value="ABC_Iron-Siderophores_B12_Hemin"/>
    <property type="match status" value="1"/>
</dbReference>
<evidence type="ECO:0000259" key="7">
    <source>
        <dbReference type="PROSITE" id="PS50893"/>
    </source>
</evidence>
<evidence type="ECO:0000256" key="2">
    <source>
        <dbReference type="ARBA" id="ARBA00022448"/>
    </source>
</evidence>
<organism evidence="8 9">
    <name type="scientific">Pseudochelatococcus lubricantis</name>
    <dbReference type="NCBI Taxonomy" id="1538102"/>
    <lineage>
        <taxon>Bacteria</taxon>
        <taxon>Pseudomonadati</taxon>
        <taxon>Pseudomonadota</taxon>
        <taxon>Alphaproteobacteria</taxon>
        <taxon>Hyphomicrobiales</taxon>
        <taxon>Chelatococcaceae</taxon>
        <taxon>Pseudochelatococcus</taxon>
    </lineage>
</organism>
<dbReference type="PROSITE" id="PS50893">
    <property type="entry name" value="ABC_TRANSPORTER_2"/>
    <property type="match status" value="1"/>
</dbReference>
<keyword evidence="2" id="KW-0813">Transport</keyword>
<evidence type="ECO:0000256" key="5">
    <source>
        <dbReference type="ARBA" id="ARBA00022967"/>
    </source>
</evidence>
<gene>
    <name evidence="8" type="ORF">FHS82_003985</name>
</gene>
<evidence type="ECO:0000256" key="1">
    <source>
        <dbReference type="ARBA" id="ARBA00005417"/>
    </source>
</evidence>
<comment type="similarity">
    <text evidence="1">Belongs to the ABC transporter superfamily.</text>
</comment>
<dbReference type="PROSITE" id="PS00211">
    <property type="entry name" value="ABC_TRANSPORTER_1"/>
    <property type="match status" value="1"/>
</dbReference>
<dbReference type="InterPro" id="IPR003439">
    <property type="entry name" value="ABC_transporter-like_ATP-bd"/>
</dbReference>
<evidence type="ECO:0000256" key="3">
    <source>
        <dbReference type="ARBA" id="ARBA00022741"/>
    </source>
</evidence>
<dbReference type="Pfam" id="PF00005">
    <property type="entry name" value="ABC_tran"/>
    <property type="match status" value="1"/>
</dbReference>
<keyword evidence="9" id="KW-1185">Reference proteome</keyword>
<dbReference type="InterPro" id="IPR017871">
    <property type="entry name" value="ABC_transporter-like_CS"/>
</dbReference>
<dbReference type="SMART" id="SM00382">
    <property type="entry name" value="AAA"/>
    <property type="match status" value="1"/>
</dbReference>
<comment type="caution">
    <text evidence="8">The sequence shown here is derived from an EMBL/GenBank/DDBJ whole genome shotgun (WGS) entry which is preliminary data.</text>
</comment>
<evidence type="ECO:0000256" key="4">
    <source>
        <dbReference type="ARBA" id="ARBA00022840"/>
    </source>
</evidence>
<dbReference type="GO" id="GO:0005524">
    <property type="term" value="F:ATP binding"/>
    <property type="evidence" value="ECO:0007669"/>
    <property type="project" value="UniProtKB-KW"/>
</dbReference>
<name>A0ABX0V6L2_9HYPH</name>
<dbReference type="Gene3D" id="3.40.50.300">
    <property type="entry name" value="P-loop containing nucleotide triphosphate hydrolases"/>
    <property type="match status" value="1"/>
</dbReference>